<feature type="signal peptide" evidence="6">
    <location>
        <begin position="1"/>
        <end position="26"/>
    </location>
</feature>
<feature type="transmembrane region" description="Helical" evidence="5">
    <location>
        <begin position="176"/>
        <end position="195"/>
    </location>
</feature>
<dbReference type="AlphaFoldDB" id="A0AAQ3X5L1"/>
<sequence length="337" mass="35751">MRSQCVAAAMMNVVAIGLVLSTLAAAGVWSPSPPPVAQHQQHGDQVVREGRRVVIVEYQRELPLSTEDGGSVKVKETRVLPPDALDGIEGEGGEGSRVFDEARGVLSDAAGKVAGAAEEGKESLSDATESAKGGVLGAVKRCKDRLCGAGRRVEEGAKDAEHGAQLGMLQSKLFPVYFRAMAYGVGLALAAHLLGRERRSFASRAQSFNLLAALGLVLANMLFLEPKATKVMFERMKVEKEEGRGRDMADIVDPPVVTVATPTTTTTTTVPTAAAAARTTYVDGSPTGKKAKPATMRLSRQLKKLNGYSSLCNVLSLMSLTWHLVHLARRLQTGTAC</sequence>
<keyword evidence="3 5" id="KW-1133">Transmembrane helix</keyword>
<evidence type="ECO:0000256" key="4">
    <source>
        <dbReference type="ARBA" id="ARBA00023136"/>
    </source>
</evidence>
<dbReference type="Proteomes" id="UP001341281">
    <property type="component" value="Chromosome 07"/>
</dbReference>
<evidence type="ECO:0000256" key="6">
    <source>
        <dbReference type="SAM" id="SignalP"/>
    </source>
</evidence>
<dbReference type="Pfam" id="PF13664">
    <property type="entry name" value="DUF4149"/>
    <property type="match status" value="1"/>
</dbReference>
<comment type="subcellular location">
    <subcellularLocation>
        <location evidence="1">Membrane</location>
    </subcellularLocation>
</comment>
<keyword evidence="9" id="KW-1185">Reference proteome</keyword>
<name>A0AAQ3X5L1_PASNO</name>
<keyword evidence="4 5" id="KW-0472">Membrane</keyword>
<dbReference type="PANTHER" id="PTHR47652">
    <property type="entry name" value="MITOCHONDRIAL IMPORT INNER MEMBRANE TRANSLOCASE SUBUNIT TIM44"/>
    <property type="match status" value="1"/>
</dbReference>
<reference evidence="8 9" key="1">
    <citation type="submission" date="2024-02" db="EMBL/GenBank/DDBJ databases">
        <title>High-quality chromosome-scale genome assembly of Pensacola bahiagrass (Paspalum notatum Flugge var. saurae).</title>
        <authorList>
            <person name="Vega J.M."/>
            <person name="Podio M."/>
            <person name="Orjuela J."/>
            <person name="Siena L.A."/>
            <person name="Pessino S.C."/>
            <person name="Combes M.C."/>
            <person name="Mariac C."/>
            <person name="Albertini E."/>
            <person name="Pupilli F."/>
            <person name="Ortiz J.P.A."/>
            <person name="Leblanc O."/>
        </authorList>
    </citation>
    <scope>NUCLEOTIDE SEQUENCE [LARGE SCALE GENOMIC DNA]</scope>
    <source>
        <strain evidence="8">R1</strain>
        <tissue evidence="8">Leaf</tissue>
    </source>
</reference>
<feature type="transmembrane region" description="Helical" evidence="5">
    <location>
        <begin position="207"/>
        <end position="224"/>
    </location>
</feature>
<gene>
    <name evidence="8" type="ORF">U9M48_032607</name>
</gene>
<evidence type="ECO:0000256" key="3">
    <source>
        <dbReference type="ARBA" id="ARBA00022989"/>
    </source>
</evidence>
<evidence type="ECO:0000256" key="2">
    <source>
        <dbReference type="ARBA" id="ARBA00022692"/>
    </source>
</evidence>
<evidence type="ECO:0000313" key="8">
    <source>
        <dbReference type="EMBL" id="WVZ85716.1"/>
    </source>
</evidence>
<keyword evidence="6" id="KW-0732">Signal</keyword>
<proteinExistence type="predicted"/>
<dbReference type="GO" id="GO:0016020">
    <property type="term" value="C:membrane"/>
    <property type="evidence" value="ECO:0007669"/>
    <property type="project" value="UniProtKB-SubCell"/>
</dbReference>
<organism evidence="8 9">
    <name type="scientific">Paspalum notatum var. saurae</name>
    <dbReference type="NCBI Taxonomy" id="547442"/>
    <lineage>
        <taxon>Eukaryota</taxon>
        <taxon>Viridiplantae</taxon>
        <taxon>Streptophyta</taxon>
        <taxon>Embryophyta</taxon>
        <taxon>Tracheophyta</taxon>
        <taxon>Spermatophyta</taxon>
        <taxon>Magnoliopsida</taxon>
        <taxon>Liliopsida</taxon>
        <taxon>Poales</taxon>
        <taxon>Poaceae</taxon>
        <taxon>PACMAD clade</taxon>
        <taxon>Panicoideae</taxon>
        <taxon>Andropogonodae</taxon>
        <taxon>Paspaleae</taxon>
        <taxon>Paspalinae</taxon>
        <taxon>Paspalum</taxon>
    </lineage>
</organism>
<dbReference type="InterPro" id="IPR025423">
    <property type="entry name" value="TMEM205-like"/>
</dbReference>
<feature type="domain" description="TMEM205-like" evidence="7">
    <location>
        <begin position="164"/>
        <end position="236"/>
    </location>
</feature>
<accession>A0AAQ3X5L1</accession>
<keyword evidence="2 5" id="KW-0812">Transmembrane</keyword>
<dbReference type="EMBL" id="CP144751">
    <property type="protein sequence ID" value="WVZ85716.1"/>
    <property type="molecule type" value="Genomic_DNA"/>
</dbReference>
<evidence type="ECO:0000259" key="7">
    <source>
        <dbReference type="Pfam" id="PF13664"/>
    </source>
</evidence>
<dbReference type="PANTHER" id="PTHR47652:SF3">
    <property type="entry name" value="MITOCHONDRIAL IMPORT INNER MEMBRANE TRANSLOCASE SUBUNIT TIM44"/>
    <property type="match status" value="1"/>
</dbReference>
<evidence type="ECO:0000256" key="1">
    <source>
        <dbReference type="ARBA" id="ARBA00004370"/>
    </source>
</evidence>
<feature type="chain" id="PRO_5042975975" description="TMEM205-like domain-containing protein" evidence="6">
    <location>
        <begin position="27"/>
        <end position="337"/>
    </location>
</feature>
<evidence type="ECO:0000256" key="5">
    <source>
        <dbReference type="SAM" id="Phobius"/>
    </source>
</evidence>
<protein>
    <recommendedName>
        <fullName evidence="7">TMEM205-like domain-containing protein</fullName>
    </recommendedName>
</protein>
<evidence type="ECO:0000313" key="9">
    <source>
        <dbReference type="Proteomes" id="UP001341281"/>
    </source>
</evidence>